<organism evidence="2 3">
    <name type="scientific">Periplaneta americana</name>
    <name type="common">American cockroach</name>
    <name type="synonym">Blatta americana</name>
    <dbReference type="NCBI Taxonomy" id="6978"/>
    <lineage>
        <taxon>Eukaryota</taxon>
        <taxon>Metazoa</taxon>
        <taxon>Ecdysozoa</taxon>
        <taxon>Arthropoda</taxon>
        <taxon>Hexapoda</taxon>
        <taxon>Insecta</taxon>
        <taxon>Pterygota</taxon>
        <taxon>Neoptera</taxon>
        <taxon>Polyneoptera</taxon>
        <taxon>Dictyoptera</taxon>
        <taxon>Blattodea</taxon>
        <taxon>Blattoidea</taxon>
        <taxon>Blattidae</taxon>
        <taxon>Blattinae</taxon>
        <taxon>Periplaneta</taxon>
    </lineage>
</organism>
<evidence type="ECO:0000256" key="1">
    <source>
        <dbReference type="SAM" id="MobiDB-lite"/>
    </source>
</evidence>
<keyword evidence="3" id="KW-1185">Reference proteome</keyword>
<feature type="region of interest" description="Disordered" evidence="1">
    <location>
        <begin position="139"/>
        <end position="159"/>
    </location>
</feature>
<protein>
    <submittedName>
        <fullName evidence="2">Uncharacterized protein</fullName>
    </submittedName>
</protein>
<accession>A0ABQ8SFG0</accession>
<reference evidence="2 3" key="1">
    <citation type="journal article" date="2022" name="Allergy">
        <title>Genome assembly and annotation of Periplaneta americana reveal a comprehensive cockroach allergen profile.</title>
        <authorList>
            <person name="Wang L."/>
            <person name="Xiong Q."/>
            <person name="Saelim N."/>
            <person name="Wang L."/>
            <person name="Nong W."/>
            <person name="Wan A.T."/>
            <person name="Shi M."/>
            <person name="Liu X."/>
            <person name="Cao Q."/>
            <person name="Hui J.H.L."/>
            <person name="Sookrung N."/>
            <person name="Leung T.F."/>
            <person name="Tungtrongchitr A."/>
            <person name="Tsui S.K.W."/>
        </authorList>
    </citation>
    <scope>NUCLEOTIDE SEQUENCE [LARGE SCALE GENOMIC DNA]</scope>
    <source>
        <strain evidence="2">PWHHKU_190912</strain>
    </source>
</reference>
<sequence>MTKMEFLSSHKILCSELESNFRVYLYSASSYYERVMERRKFSPAPGFEPKFSALRADALSTKPHRIHSMMTQNICMEISYVLRYPPYLKAVSSIRNLRTCHAETLEMGMKEPRMDSANTRNELIRVSWEAIRKINKDGEAETPKFGKDNKNGFEGGGTGDIRRDAVVRSEAKLEDVELKDDRRVRTEDSLEYNYRNVNVKANSRLVCLSLSRTVAPQIIIIIIN</sequence>
<proteinExistence type="predicted"/>
<comment type="caution">
    <text evidence="2">The sequence shown here is derived from an EMBL/GenBank/DDBJ whole genome shotgun (WGS) entry which is preliminary data.</text>
</comment>
<dbReference type="Proteomes" id="UP001148838">
    <property type="component" value="Unassembled WGS sequence"/>
</dbReference>
<dbReference type="EMBL" id="JAJSOF020000029">
    <property type="protein sequence ID" value="KAJ4432426.1"/>
    <property type="molecule type" value="Genomic_DNA"/>
</dbReference>
<evidence type="ECO:0000313" key="2">
    <source>
        <dbReference type="EMBL" id="KAJ4432426.1"/>
    </source>
</evidence>
<evidence type="ECO:0000313" key="3">
    <source>
        <dbReference type="Proteomes" id="UP001148838"/>
    </source>
</evidence>
<gene>
    <name evidence="2" type="ORF">ANN_21045</name>
</gene>
<name>A0ABQ8SFG0_PERAM</name>
<feature type="compositionally biased region" description="Basic and acidic residues" evidence="1">
    <location>
        <begin position="139"/>
        <end position="151"/>
    </location>
</feature>